<dbReference type="InterPro" id="IPR001789">
    <property type="entry name" value="Sig_transdc_resp-reg_receiver"/>
</dbReference>
<dbReference type="Pfam" id="PF01584">
    <property type="entry name" value="CheW"/>
    <property type="match status" value="1"/>
</dbReference>
<dbReference type="EMBL" id="JAAYEE010000179">
    <property type="protein sequence ID" value="NLW35856.1"/>
    <property type="molecule type" value="Genomic_DNA"/>
</dbReference>
<proteinExistence type="predicted"/>
<keyword evidence="1" id="KW-0597">Phosphoprotein</keyword>
<dbReference type="GO" id="GO:0006935">
    <property type="term" value="P:chemotaxis"/>
    <property type="evidence" value="ECO:0007669"/>
    <property type="project" value="InterPro"/>
</dbReference>
<dbReference type="Proteomes" id="UP000777265">
    <property type="component" value="Unassembled WGS sequence"/>
</dbReference>
<accession>A0A351U2E4</accession>
<protein>
    <submittedName>
        <fullName evidence="2">Chemotaxis protein CheV</fullName>
    </submittedName>
</protein>
<dbReference type="InterPro" id="IPR036061">
    <property type="entry name" value="CheW-like_dom_sf"/>
</dbReference>
<reference evidence="2" key="1">
    <citation type="journal article" date="2020" name="Biotechnol. Biofuels">
        <title>New insights from the biogas microbiome by comprehensive genome-resolved metagenomics of nearly 1600 species originating from multiple anaerobic digesters.</title>
        <authorList>
            <person name="Campanaro S."/>
            <person name="Treu L."/>
            <person name="Rodriguez-R L.M."/>
            <person name="Kovalovszki A."/>
            <person name="Ziels R.M."/>
            <person name="Maus I."/>
            <person name="Zhu X."/>
            <person name="Kougias P.G."/>
            <person name="Basile A."/>
            <person name="Luo G."/>
            <person name="Schluter A."/>
            <person name="Konstantinidis K.T."/>
            <person name="Angelidaki I."/>
        </authorList>
    </citation>
    <scope>NUCLEOTIDE SEQUENCE</scope>
    <source>
        <strain evidence="2">AS06rmzACSIP_7</strain>
    </source>
</reference>
<dbReference type="InterPro" id="IPR024181">
    <property type="entry name" value="Chemotax_regulator_CheV"/>
</dbReference>
<sequence length="316" mass="35333">MSNILIETGTNEAEILEIFIDEESYRGYYGVNVAKVLEIIPLPKRIIKPPNTTSPFTVGLFNHREKIVALIDLAKWLGRTRVEKKPPNVLITEFNSMVNAFLVSGVTRIHRITWNDIRPMDGYMEGLSESITGVVELEGKIVLLLDLEKTIADLNPDLAVIDSTGGFMEAQTTSLNEPIRILHADDSGVVRRNVKRLLEENNHFLVESVINGEEAWAHLLNVKKRVLEGGCKLHDLVDVVLTDIEMPGMDGYYLCKLIKEDEELSSLPVVLFSSLITDRLLHKGQSVGADGQFAKPDLALVSFIRESVEKRRSGNC</sequence>
<organism evidence="2 3">
    <name type="scientific">Syntrophorhabdus aromaticivorans</name>
    <dbReference type="NCBI Taxonomy" id="328301"/>
    <lineage>
        <taxon>Bacteria</taxon>
        <taxon>Pseudomonadati</taxon>
        <taxon>Thermodesulfobacteriota</taxon>
        <taxon>Syntrophorhabdia</taxon>
        <taxon>Syntrophorhabdales</taxon>
        <taxon>Syntrophorhabdaceae</taxon>
        <taxon>Syntrophorhabdus</taxon>
    </lineage>
</organism>
<dbReference type="Gene3D" id="3.40.50.2300">
    <property type="match status" value="1"/>
</dbReference>
<dbReference type="Pfam" id="PF00072">
    <property type="entry name" value="Response_reg"/>
    <property type="match status" value="1"/>
</dbReference>
<dbReference type="InterPro" id="IPR002545">
    <property type="entry name" value="CheW-lke_dom"/>
</dbReference>
<name>A0A351U2E4_9BACT</name>
<dbReference type="AlphaFoldDB" id="A0A351U2E4"/>
<dbReference type="PROSITE" id="PS50110">
    <property type="entry name" value="RESPONSE_REGULATORY"/>
    <property type="match status" value="1"/>
</dbReference>
<evidence type="ECO:0000256" key="1">
    <source>
        <dbReference type="PROSITE-ProRule" id="PRU00169"/>
    </source>
</evidence>
<feature type="modified residue" description="4-aspartylphosphate" evidence="1">
    <location>
        <position position="243"/>
    </location>
</feature>
<dbReference type="SUPFAM" id="SSF50341">
    <property type="entry name" value="CheW-like"/>
    <property type="match status" value="1"/>
</dbReference>
<dbReference type="SUPFAM" id="SSF52172">
    <property type="entry name" value="CheY-like"/>
    <property type="match status" value="1"/>
</dbReference>
<dbReference type="PROSITE" id="PS50851">
    <property type="entry name" value="CHEW"/>
    <property type="match status" value="1"/>
</dbReference>
<dbReference type="PANTHER" id="PTHR47233">
    <property type="entry name" value="CHEMOTAXIS PROTEIN CHEV"/>
    <property type="match status" value="1"/>
</dbReference>
<dbReference type="SMART" id="SM00448">
    <property type="entry name" value="REC"/>
    <property type="match status" value="1"/>
</dbReference>
<dbReference type="PANTHER" id="PTHR47233:SF3">
    <property type="entry name" value="CHEMOTAXIS PROTEIN CHEV"/>
    <property type="match status" value="1"/>
</dbReference>
<dbReference type="GO" id="GO:0000160">
    <property type="term" value="P:phosphorelay signal transduction system"/>
    <property type="evidence" value="ECO:0007669"/>
    <property type="project" value="InterPro"/>
</dbReference>
<dbReference type="InterPro" id="IPR011006">
    <property type="entry name" value="CheY-like_superfamily"/>
</dbReference>
<comment type="caution">
    <text evidence="2">The sequence shown here is derived from an EMBL/GenBank/DDBJ whole genome shotgun (WGS) entry which is preliminary data.</text>
</comment>
<gene>
    <name evidence="2" type="ORF">GXY80_10305</name>
</gene>
<dbReference type="Gene3D" id="2.40.50.180">
    <property type="entry name" value="CheA-289, Domain 4"/>
    <property type="match status" value="1"/>
</dbReference>
<reference evidence="2" key="2">
    <citation type="submission" date="2020-01" db="EMBL/GenBank/DDBJ databases">
        <authorList>
            <person name="Campanaro S."/>
        </authorList>
    </citation>
    <scope>NUCLEOTIDE SEQUENCE</scope>
    <source>
        <strain evidence="2">AS06rmzACSIP_7</strain>
    </source>
</reference>
<dbReference type="STRING" id="909663.GCA_000512235_02258"/>
<evidence type="ECO:0000313" key="2">
    <source>
        <dbReference type="EMBL" id="NLW35856.1"/>
    </source>
</evidence>
<evidence type="ECO:0000313" key="3">
    <source>
        <dbReference type="Proteomes" id="UP000777265"/>
    </source>
</evidence>
<dbReference type="PIRSF" id="PIRSF002867">
    <property type="entry name" value="CheV"/>
    <property type="match status" value="1"/>
</dbReference>
<dbReference type="SMART" id="SM00260">
    <property type="entry name" value="CheW"/>
    <property type="match status" value="1"/>
</dbReference>
<dbReference type="Gene3D" id="2.30.30.40">
    <property type="entry name" value="SH3 Domains"/>
    <property type="match status" value="1"/>
</dbReference>